<evidence type="ECO:0008006" key="3">
    <source>
        <dbReference type="Google" id="ProtNLM"/>
    </source>
</evidence>
<name>A0A4U1G5Y3_9SPHI</name>
<gene>
    <name evidence="1" type="ORF">FBD94_16735</name>
</gene>
<evidence type="ECO:0000313" key="2">
    <source>
        <dbReference type="Proteomes" id="UP000309594"/>
    </source>
</evidence>
<protein>
    <recommendedName>
        <fullName evidence="3">PD-(D/E)XK nuclease family protein</fullName>
    </recommendedName>
</protein>
<proteinExistence type="predicted"/>
<organism evidence="1 2">
    <name type="scientific">Pedobacter hiemivivus</name>
    <dbReference type="NCBI Taxonomy" id="2530454"/>
    <lineage>
        <taxon>Bacteria</taxon>
        <taxon>Pseudomonadati</taxon>
        <taxon>Bacteroidota</taxon>
        <taxon>Sphingobacteriia</taxon>
        <taxon>Sphingobacteriales</taxon>
        <taxon>Sphingobacteriaceae</taxon>
        <taxon>Pedobacter</taxon>
    </lineage>
</organism>
<dbReference type="EMBL" id="SWDX01000006">
    <property type="protein sequence ID" value="TKC59177.1"/>
    <property type="molecule type" value="Genomic_DNA"/>
</dbReference>
<accession>A0A4U1G5Y3</accession>
<sequence length="373" mass="43788">MNIESFIQQKEFDNINKRLQSIQDEMQMNSFNLFTISSYNSYLENFHSDVIAILLNPDERHKKDNCYLNLFLDYLITSGVNLNKEDYALCQITREKGRIDIWIKDNTSKKSIIIENKINNAGDQKKQLETYFNYAKTSGFEIDSVVYLTLNGNKKAPITDILELNEKTINIPAFTNSPADLCHGWLNECYENSTDDDSRSFIFQYIKLIKHLSQVGLDKQIKEDFYNIINKEDGFQKTKAIAQLVAGLEQYRADLFATKIGNDYLPFRKIYRWRPNHWLFENYNDNGIIFKLDVHFYTEGSARIDFWNPDQPEDIQKFNTSTKLKSIGLFEDFKFGGNGGGMYKIFSLEQFEKIQTVDIKLYEFVRLLFIKLR</sequence>
<dbReference type="Pfam" id="PF14281">
    <property type="entry name" value="PDDEXK_4"/>
    <property type="match status" value="1"/>
</dbReference>
<dbReference type="RefSeq" id="WP_136881050.1">
    <property type="nucleotide sequence ID" value="NZ_SWDX01000006.1"/>
</dbReference>
<evidence type="ECO:0000313" key="1">
    <source>
        <dbReference type="EMBL" id="TKC59177.1"/>
    </source>
</evidence>
<dbReference type="Proteomes" id="UP000309594">
    <property type="component" value="Unassembled WGS sequence"/>
</dbReference>
<comment type="caution">
    <text evidence="1">The sequence shown here is derived from an EMBL/GenBank/DDBJ whole genome shotgun (WGS) entry which is preliminary data.</text>
</comment>
<dbReference type="AlphaFoldDB" id="A0A4U1G5Y3"/>
<reference evidence="1 2" key="1">
    <citation type="submission" date="2019-04" db="EMBL/GenBank/DDBJ databases">
        <title>Pedobacter sp. RP-1-16 sp. nov., isolated from Arctic soil.</title>
        <authorList>
            <person name="Dahal R.H."/>
            <person name="Kim D.-U."/>
        </authorList>
    </citation>
    <scope>NUCLEOTIDE SEQUENCE [LARGE SCALE GENOMIC DNA]</scope>
    <source>
        <strain evidence="1 2">RP-1-16</strain>
    </source>
</reference>
<dbReference type="InterPro" id="IPR029470">
    <property type="entry name" value="PDDEXK_4"/>
</dbReference>